<evidence type="ECO:0000256" key="6">
    <source>
        <dbReference type="ARBA" id="ARBA00023002"/>
    </source>
</evidence>
<dbReference type="InterPro" id="IPR006180">
    <property type="entry name" value="3-OHacyl-CoA_DH_CS"/>
</dbReference>
<dbReference type="NCBIfam" id="NF004783">
    <property type="entry name" value="PRK06129.1"/>
    <property type="match status" value="1"/>
</dbReference>
<accession>A0A4U0YZT9</accession>
<dbReference type="InterPro" id="IPR013328">
    <property type="entry name" value="6PGD_dom2"/>
</dbReference>
<dbReference type="RefSeq" id="WP_136790866.1">
    <property type="nucleotide sequence ID" value="NZ_SWAU01000002.1"/>
</dbReference>
<evidence type="ECO:0000313" key="14">
    <source>
        <dbReference type="Proteomes" id="UP000306340"/>
    </source>
</evidence>
<evidence type="ECO:0000256" key="9">
    <source>
        <dbReference type="ARBA" id="ARBA00042709"/>
    </source>
</evidence>
<name>A0A4U0YZT9_9RHOB</name>
<comment type="subunit">
    <text evidence="3">Homodimer.</text>
</comment>
<comment type="similarity">
    <text evidence="2">Belongs to the 3-hydroxyacyl-CoA dehydrogenase family.</text>
</comment>
<feature type="domain" description="3-hydroxyacyl-CoA dehydrogenase C-terminal" evidence="11">
    <location>
        <begin position="185"/>
        <end position="244"/>
    </location>
</feature>
<dbReference type="Pfam" id="PF00725">
    <property type="entry name" value="3HCDH"/>
    <property type="match status" value="1"/>
</dbReference>
<dbReference type="Pfam" id="PF02737">
    <property type="entry name" value="3HCDH_N"/>
    <property type="match status" value="1"/>
</dbReference>
<feature type="domain" description="3-hydroxyacyl-CoA dehydrogenase NAD binding" evidence="12">
    <location>
        <begin position="3"/>
        <end position="179"/>
    </location>
</feature>
<dbReference type="GO" id="GO:0050104">
    <property type="term" value="F:L-gulonate 3-dehydrogenase activity"/>
    <property type="evidence" value="ECO:0007669"/>
    <property type="project" value="UniProtKB-EC"/>
</dbReference>
<evidence type="ECO:0000256" key="2">
    <source>
        <dbReference type="ARBA" id="ARBA00009463"/>
    </source>
</evidence>
<organism evidence="13 14">
    <name type="scientific">Cereibacter changlensis</name>
    <dbReference type="NCBI Taxonomy" id="402884"/>
    <lineage>
        <taxon>Bacteria</taxon>
        <taxon>Pseudomonadati</taxon>
        <taxon>Pseudomonadota</taxon>
        <taxon>Alphaproteobacteria</taxon>
        <taxon>Rhodobacterales</taxon>
        <taxon>Paracoccaceae</taxon>
        <taxon>Cereibacter</taxon>
    </lineage>
</organism>
<protein>
    <recommendedName>
        <fullName evidence="9">L-gulonate 3-dehydrogenase</fullName>
        <ecNumber evidence="8">1.1.1.45</ecNumber>
    </recommendedName>
    <alternativeName>
        <fullName evidence="9">L-gulonate 3-dehydrogenase</fullName>
    </alternativeName>
</protein>
<evidence type="ECO:0000256" key="1">
    <source>
        <dbReference type="ARBA" id="ARBA00004496"/>
    </source>
</evidence>
<dbReference type="Gene3D" id="1.10.1040.10">
    <property type="entry name" value="N-(1-d-carboxylethyl)-l-norvaline Dehydrogenase, domain 2"/>
    <property type="match status" value="1"/>
</dbReference>
<dbReference type="AlphaFoldDB" id="A0A4U0YZT9"/>
<dbReference type="GO" id="GO:0006631">
    <property type="term" value="P:fatty acid metabolic process"/>
    <property type="evidence" value="ECO:0007669"/>
    <property type="project" value="InterPro"/>
</dbReference>
<dbReference type="InterPro" id="IPR022694">
    <property type="entry name" value="3-OHacyl-CoA_DH"/>
</dbReference>
<keyword evidence="5" id="KW-0597">Phosphoprotein</keyword>
<evidence type="ECO:0000256" key="7">
    <source>
        <dbReference type="ARBA" id="ARBA00023027"/>
    </source>
</evidence>
<dbReference type="PROSITE" id="PS00067">
    <property type="entry name" value="3HCDH"/>
    <property type="match status" value="1"/>
</dbReference>
<evidence type="ECO:0000256" key="4">
    <source>
        <dbReference type="ARBA" id="ARBA00022490"/>
    </source>
</evidence>
<evidence type="ECO:0000256" key="3">
    <source>
        <dbReference type="ARBA" id="ARBA00011738"/>
    </source>
</evidence>
<dbReference type="InterPro" id="IPR008927">
    <property type="entry name" value="6-PGluconate_DH-like_C_sf"/>
</dbReference>
<evidence type="ECO:0000259" key="12">
    <source>
        <dbReference type="Pfam" id="PF02737"/>
    </source>
</evidence>
<comment type="subcellular location">
    <subcellularLocation>
        <location evidence="1">Cytoplasm</location>
    </subcellularLocation>
</comment>
<dbReference type="SUPFAM" id="SSF48179">
    <property type="entry name" value="6-phosphogluconate dehydrogenase C-terminal domain-like"/>
    <property type="match status" value="1"/>
</dbReference>
<dbReference type="InterPro" id="IPR006108">
    <property type="entry name" value="3HC_DH_C"/>
</dbReference>
<dbReference type="InterPro" id="IPR006176">
    <property type="entry name" value="3-OHacyl-CoA_DH_NAD-bd"/>
</dbReference>
<feature type="site" description="Important for catalytic activity" evidence="10">
    <location>
        <position position="138"/>
    </location>
</feature>
<dbReference type="PANTHER" id="PTHR48075:SF1">
    <property type="entry name" value="LAMBDA-CRYSTALLIN HOMOLOG"/>
    <property type="match status" value="1"/>
</dbReference>
<dbReference type="EC" id="1.1.1.45" evidence="8"/>
<dbReference type="GO" id="GO:0005737">
    <property type="term" value="C:cytoplasm"/>
    <property type="evidence" value="ECO:0007669"/>
    <property type="project" value="UniProtKB-SubCell"/>
</dbReference>
<proteinExistence type="inferred from homology"/>
<dbReference type="PANTHER" id="PTHR48075">
    <property type="entry name" value="3-HYDROXYACYL-COA DEHYDROGENASE FAMILY PROTEIN"/>
    <property type="match status" value="1"/>
</dbReference>
<evidence type="ECO:0000256" key="5">
    <source>
        <dbReference type="ARBA" id="ARBA00022553"/>
    </source>
</evidence>
<dbReference type="InterPro" id="IPR036291">
    <property type="entry name" value="NAD(P)-bd_dom_sf"/>
</dbReference>
<evidence type="ECO:0000259" key="11">
    <source>
        <dbReference type="Pfam" id="PF00725"/>
    </source>
</evidence>
<sequence length="310" mass="33345">MSVGIVGTGFIGRGWAVCFARSGRAVRLWDPAPGAAEAAKAYIGGMLADLAAADLLGGHAPQNIASLISVAATLAEAVAGAEHVQENAPERLELKRALFQDLDAAASAEAVIASSTSALLPSAFTDHLRGRARCIVAHPVNPPHLIPLVELVPAPWTSEEALTRTEALMRSVGQSPVRLEAEIDGFLLNRLQAAVLDEAFRLVDGGFASAEAVDACMRDGLAPRWVFMGPFETIDLNAPEGVRDYVGRYQAMFRTLTGSMRSETDWSGPVLDRIEADRRNRLPLAGLEARQMWRDRQLMALAAFRRQAPQ</sequence>
<dbReference type="SUPFAM" id="SSF51735">
    <property type="entry name" value="NAD(P)-binding Rossmann-fold domains"/>
    <property type="match status" value="1"/>
</dbReference>
<reference evidence="13 14" key="1">
    <citation type="submission" date="2019-04" db="EMBL/GenBank/DDBJ databases">
        <title>Crypto-aerobic microbial life in anoxic (sulfidic) marine sediments.</title>
        <authorList>
            <person name="Bhattacharya S."/>
            <person name="Roy C."/>
            <person name="Mondal N."/>
            <person name="Sarkar J."/>
            <person name="Mandal S."/>
            <person name="Rameez M.J."/>
            <person name="Ghosh W."/>
        </authorList>
    </citation>
    <scope>NUCLEOTIDE SEQUENCE [LARGE SCALE GENOMIC DNA]</scope>
    <source>
        <strain evidence="13 14">SBBC</strain>
    </source>
</reference>
<dbReference type="GO" id="GO:0070403">
    <property type="term" value="F:NAD+ binding"/>
    <property type="evidence" value="ECO:0007669"/>
    <property type="project" value="InterPro"/>
</dbReference>
<dbReference type="Gene3D" id="3.40.50.720">
    <property type="entry name" value="NAD(P)-binding Rossmann-like Domain"/>
    <property type="match status" value="1"/>
</dbReference>
<keyword evidence="4" id="KW-0963">Cytoplasm</keyword>
<evidence type="ECO:0000313" key="13">
    <source>
        <dbReference type="EMBL" id="TKA98462.1"/>
    </source>
</evidence>
<dbReference type="EMBL" id="SWAU01000002">
    <property type="protein sequence ID" value="TKA98462.1"/>
    <property type="molecule type" value="Genomic_DNA"/>
</dbReference>
<evidence type="ECO:0000256" key="8">
    <source>
        <dbReference type="ARBA" id="ARBA00038962"/>
    </source>
</evidence>
<comment type="caution">
    <text evidence="13">The sequence shown here is derived from an EMBL/GenBank/DDBJ whole genome shotgun (WGS) entry which is preliminary data.</text>
</comment>
<evidence type="ECO:0000256" key="10">
    <source>
        <dbReference type="PIRSR" id="PIRSR000105-1"/>
    </source>
</evidence>
<keyword evidence="6 13" id="KW-0560">Oxidoreductase</keyword>
<dbReference type="Proteomes" id="UP000306340">
    <property type="component" value="Unassembled WGS sequence"/>
</dbReference>
<keyword evidence="7" id="KW-0520">NAD</keyword>
<dbReference type="PIRSF" id="PIRSF000105">
    <property type="entry name" value="HCDH"/>
    <property type="match status" value="1"/>
</dbReference>
<gene>
    <name evidence="13" type="ORF">FAZ78_00675</name>
</gene>